<dbReference type="EMBL" id="KQ983238">
    <property type="protein sequence ID" value="KYQ46214.1"/>
    <property type="molecule type" value="Genomic_DNA"/>
</dbReference>
<dbReference type="AlphaFoldDB" id="A0A151WEC1"/>
<dbReference type="PROSITE" id="PS00028">
    <property type="entry name" value="ZINC_FINGER_C2H2_1"/>
    <property type="match status" value="9"/>
</dbReference>
<protein>
    <recommendedName>
        <fullName evidence="15">Zinc finger protein Xfin</fullName>
    </recommendedName>
</protein>
<keyword evidence="14" id="KW-1185">Reference proteome</keyword>
<evidence type="ECO:0000259" key="11">
    <source>
        <dbReference type="PROSITE" id="PS50157"/>
    </source>
</evidence>
<evidence type="ECO:0000313" key="14">
    <source>
        <dbReference type="Proteomes" id="UP000075809"/>
    </source>
</evidence>
<evidence type="ECO:0000256" key="6">
    <source>
        <dbReference type="ARBA" id="ARBA00023125"/>
    </source>
</evidence>
<feature type="domain" description="C2H2-type" evidence="11">
    <location>
        <begin position="442"/>
        <end position="469"/>
    </location>
</feature>
<reference evidence="13 14" key="1">
    <citation type="submission" date="2015-09" db="EMBL/GenBank/DDBJ databases">
        <title>Trachymyrmex zeteki WGS genome.</title>
        <authorList>
            <person name="Nygaard S."/>
            <person name="Hu H."/>
            <person name="Boomsma J."/>
            <person name="Zhang G."/>
        </authorList>
    </citation>
    <scope>NUCLEOTIDE SEQUENCE [LARGE SCALE GENOMIC DNA]</scope>
    <source>
        <strain evidence="13">Tzet28-1</strain>
        <tissue evidence="13">Whole body</tissue>
    </source>
</reference>
<evidence type="ECO:0000256" key="5">
    <source>
        <dbReference type="ARBA" id="ARBA00022833"/>
    </source>
</evidence>
<evidence type="ECO:0000256" key="2">
    <source>
        <dbReference type="ARBA" id="ARBA00022723"/>
    </source>
</evidence>
<dbReference type="SMART" id="SM00355">
    <property type="entry name" value="ZnF_C2H2"/>
    <property type="match status" value="10"/>
</dbReference>
<accession>A0A151WEC1</accession>
<dbReference type="Pfam" id="PF05485">
    <property type="entry name" value="THAP"/>
    <property type="match status" value="1"/>
</dbReference>
<evidence type="ECO:0000256" key="10">
    <source>
        <dbReference type="SAM" id="MobiDB-lite"/>
    </source>
</evidence>
<feature type="compositionally biased region" description="Polar residues" evidence="10">
    <location>
        <begin position="114"/>
        <end position="126"/>
    </location>
</feature>
<evidence type="ECO:0000256" key="3">
    <source>
        <dbReference type="ARBA" id="ARBA00022737"/>
    </source>
</evidence>
<dbReference type="SMART" id="SM00692">
    <property type="entry name" value="DM3"/>
    <property type="match status" value="1"/>
</dbReference>
<keyword evidence="3" id="KW-0677">Repeat</keyword>
<feature type="domain" description="C2H2-type" evidence="11">
    <location>
        <begin position="412"/>
        <end position="434"/>
    </location>
</feature>
<dbReference type="InterPro" id="IPR036236">
    <property type="entry name" value="Znf_C2H2_sf"/>
</dbReference>
<sequence length="854" mass="96812">MITCVVNNCPSTQSTKVDGKPITFFSFPEDNLRKSEWCRNCGLAFSSKEPLHICELHFEKGYFTSSKDLKSNAVPTLFVKTEETSKEQKAKNMSQVMSVKVSAKRRKLDEHSHASMTPLQSPSVQNNIGDLFGRSKADTSKNYGSMNGSTILTSVIQNSQANVKTYRLIIQIDKIRSKPAPKCKKILPLVTFNKDTETIKSKTKRESIKGSCVKGTCKLKKCIYQSKLAFQCEICDKYFFEMKPLFKSYPCAKCSSSFSDLQSLCAHINKIHFTCDICLTECSSQMIYDKHSKLHINTKSKHPYKCHLCGKIFDLKNNIKQHYLQEHPKISLQNTVVQVTSPITTIVPQQTDYSCTNCNINFTSDQAYRNHICSNEKKESITCNIKSDAKKIIPVPNPLTGSQIGILQAVKFSCRVCSKEFDNVKEVDLHTRTHLEVPEEDLKCNICKKLFKSSTIFTEHLKQHLERAHVCPICSKVFINKISLNNHLKMHTKVVEYDWTYDSLKAHLHLDTFKNIFISLLRKYDEQVVSSTTSTTLTNTIEMSDDCDGNLLDQETATSTSLTGFHRIRGSKSFGKVATRTTPSLEDEDASAGIVQSAKDNSRVFHPQQPLDSITPMSRSISTRDSDKFNASSDVISPNYFSTLRELRPSEDFTSIIGTYSMTANSGPWTGSSESRLPDVPRIHPGVYPVIHSGFQSGIYPGIFPLNLYNHSVEEAVQIVHRQDVVAKEMKKMRPKKHNCPHCSMAFSNGGQLTGHIRIHTGERPFKCDVESCGKRFTRNEELTRHKRIHTGVRPYSCVFCKKRFGRKDHLKKHMRTHEVRDSYRVSTAALDMIASLSYPFQQSTELSPYLYQI</sequence>
<dbReference type="SUPFAM" id="SSF57667">
    <property type="entry name" value="beta-beta-alpha zinc fingers"/>
    <property type="match status" value="4"/>
</dbReference>
<evidence type="ECO:0000256" key="7">
    <source>
        <dbReference type="ARBA" id="ARBA00023242"/>
    </source>
</evidence>
<dbReference type="Proteomes" id="UP000075809">
    <property type="component" value="Unassembled WGS sequence"/>
</dbReference>
<name>A0A151WEC1_9HYME</name>
<keyword evidence="5" id="KW-0862">Zinc</keyword>
<dbReference type="SUPFAM" id="SSF57716">
    <property type="entry name" value="Glucocorticoid receptor-like (DNA-binding domain)"/>
    <property type="match status" value="1"/>
</dbReference>
<evidence type="ECO:0000256" key="8">
    <source>
        <dbReference type="PROSITE-ProRule" id="PRU00042"/>
    </source>
</evidence>
<dbReference type="GO" id="GO:0005634">
    <property type="term" value="C:nucleus"/>
    <property type="evidence" value="ECO:0007669"/>
    <property type="project" value="UniProtKB-SubCell"/>
</dbReference>
<feature type="region of interest" description="Disordered" evidence="10">
    <location>
        <begin position="105"/>
        <end position="126"/>
    </location>
</feature>
<evidence type="ECO:0000256" key="9">
    <source>
        <dbReference type="PROSITE-ProRule" id="PRU00309"/>
    </source>
</evidence>
<dbReference type="Gene3D" id="3.30.160.60">
    <property type="entry name" value="Classic Zinc Finger"/>
    <property type="match status" value="6"/>
</dbReference>
<gene>
    <name evidence="13" type="ORF">ALC60_14636</name>
</gene>
<dbReference type="InterPro" id="IPR013087">
    <property type="entry name" value="Znf_C2H2_type"/>
</dbReference>
<feature type="domain" description="C2H2-type" evidence="11">
    <location>
        <begin position="796"/>
        <end position="823"/>
    </location>
</feature>
<dbReference type="GO" id="GO:0000981">
    <property type="term" value="F:DNA-binding transcription factor activity, RNA polymerase II-specific"/>
    <property type="evidence" value="ECO:0007669"/>
    <property type="project" value="TreeGrafter"/>
</dbReference>
<keyword evidence="6 9" id="KW-0238">DNA-binding</keyword>
<feature type="domain" description="C2H2-type" evidence="11">
    <location>
        <begin position="469"/>
        <end position="492"/>
    </location>
</feature>
<feature type="domain" description="C2H2-type" evidence="11">
    <location>
        <begin position="249"/>
        <end position="272"/>
    </location>
</feature>
<keyword evidence="4 8" id="KW-0863">Zinc-finger</keyword>
<evidence type="ECO:0008006" key="15">
    <source>
        <dbReference type="Google" id="ProtNLM"/>
    </source>
</evidence>
<feature type="compositionally biased region" description="Polar residues" evidence="10">
    <location>
        <begin position="610"/>
        <end position="621"/>
    </location>
</feature>
<feature type="region of interest" description="Disordered" evidence="10">
    <location>
        <begin position="576"/>
        <end position="628"/>
    </location>
</feature>
<keyword evidence="2" id="KW-0479">Metal-binding</keyword>
<dbReference type="PANTHER" id="PTHR24394:SF29">
    <property type="entry name" value="MYONEURIN"/>
    <property type="match status" value="1"/>
</dbReference>
<organism evidence="13 14">
    <name type="scientific">Mycetomoellerius zeteki</name>
    <dbReference type="NCBI Taxonomy" id="64791"/>
    <lineage>
        <taxon>Eukaryota</taxon>
        <taxon>Metazoa</taxon>
        <taxon>Ecdysozoa</taxon>
        <taxon>Arthropoda</taxon>
        <taxon>Hexapoda</taxon>
        <taxon>Insecta</taxon>
        <taxon>Pterygota</taxon>
        <taxon>Neoptera</taxon>
        <taxon>Endopterygota</taxon>
        <taxon>Hymenoptera</taxon>
        <taxon>Apocrita</taxon>
        <taxon>Aculeata</taxon>
        <taxon>Formicoidea</taxon>
        <taxon>Formicidae</taxon>
        <taxon>Myrmicinae</taxon>
        <taxon>Mycetomoellerius</taxon>
    </lineage>
</organism>
<evidence type="ECO:0000259" key="12">
    <source>
        <dbReference type="PROSITE" id="PS50950"/>
    </source>
</evidence>
<dbReference type="FunFam" id="3.30.160.60:FF:000624">
    <property type="entry name" value="zinc finger protein 697"/>
    <property type="match status" value="1"/>
</dbReference>
<comment type="subcellular location">
    <subcellularLocation>
        <location evidence="1">Nucleus</location>
    </subcellularLocation>
</comment>
<dbReference type="InterPro" id="IPR006612">
    <property type="entry name" value="THAP_Znf"/>
</dbReference>
<evidence type="ECO:0000256" key="1">
    <source>
        <dbReference type="ARBA" id="ARBA00004123"/>
    </source>
</evidence>
<keyword evidence="7" id="KW-0539">Nucleus</keyword>
<proteinExistence type="predicted"/>
<evidence type="ECO:0000256" key="4">
    <source>
        <dbReference type="ARBA" id="ARBA00022771"/>
    </source>
</evidence>
<dbReference type="SMART" id="SM00980">
    <property type="entry name" value="THAP"/>
    <property type="match status" value="1"/>
</dbReference>
<dbReference type="PROSITE" id="PS50157">
    <property type="entry name" value="ZINC_FINGER_C2H2_2"/>
    <property type="match status" value="8"/>
</dbReference>
<dbReference type="Pfam" id="PF00096">
    <property type="entry name" value="zf-C2H2"/>
    <property type="match status" value="4"/>
</dbReference>
<dbReference type="FunFam" id="3.30.160.60:FF:000257">
    <property type="entry name" value="ZXD family zinc finger C"/>
    <property type="match status" value="1"/>
</dbReference>
<feature type="domain" description="C2H2-type" evidence="11">
    <location>
        <begin position="304"/>
        <end position="327"/>
    </location>
</feature>
<feature type="domain" description="THAP-type" evidence="12">
    <location>
        <begin position="1"/>
        <end position="78"/>
    </location>
</feature>
<dbReference type="GO" id="GO:0003677">
    <property type="term" value="F:DNA binding"/>
    <property type="evidence" value="ECO:0007669"/>
    <property type="project" value="UniProtKB-UniRule"/>
</dbReference>
<evidence type="ECO:0000313" key="13">
    <source>
        <dbReference type="EMBL" id="KYQ46214.1"/>
    </source>
</evidence>
<dbReference type="PANTHER" id="PTHR24394">
    <property type="entry name" value="ZINC FINGER PROTEIN"/>
    <property type="match status" value="1"/>
</dbReference>
<feature type="domain" description="C2H2-type" evidence="11">
    <location>
        <begin position="738"/>
        <end position="765"/>
    </location>
</feature>
<feature type="domain" description="C2H2-type" evidence="11">
    <location>
        <begin position="766"/>
        <end position="795"/>
    </location>
</feature>
<dbReference type="STRING" id="64791.A0A151WEC1"/>
<dbReference type="PROSITE" id="PS50950">
    <property type="entry name" value="ZF_THAP"/>
    <property type="match status" value="1"/>
</dbReference>
<dbReference type="GO" id="GO:0008270">
    <property type="term" value="F:zinc ion binding"/>
    <property type="evidence" value="ECO:0007669"/>
    <property type="project" value="UniProtKB-KW"/>
</dbReference>